<keyword evidence="11" id="KW-1185">Reference proteome</keyword>
<reference evidence="10 11" key="1">
    <citation type="journal article" date="2013" name="BMC Microbiol.">
        <title>Identification of the type II cytochrome c maturation pathway in anammox bacteria by comparative genomics.</title>
        <authorList>
            <person name="Ferousi C."/>
            <person name="Speth D.R."/>
            <person name="Reimann J."/>
            <person name="Op den Camp H.J."/>
            <person name="Allen J.W."/>
            <person name="Keltjens J.T."/>
            <person name="Jetten M.S."/>
        </authorList>
    </citation>
    <scope>NUCLEOTIDE SEQUENCE [LARGE SCALE GENOMIC DNA]</scope>
    <source>
        <strain evidence="10">RU1</strain>
    </source>
</reference>
<evidence type="ECO:0000256" key="4">
    <source>
        <dbReference type="ARBA" id="ARBA00034521"/>
    </source>
</evidence>
<dbReference type="EMBL" id="LAQJ01000273">
    <property type="protein sequence ID" value="KKO18420.1"/>
    <property type="molecule type" value="Genomic_DNA"/>
</dbReference>
<dbReference type="PANTHER" id="PTHR43675:SF8">
    <property type="entry name" value="ARSENITE METHYLTRANSFERASE"/>
    <property type="match status" value="1"/>
</dbReference>
<dbReference type="EC" id="2.1.1.137" evidence="4"/>
<keyword evidence="2" id="KW-0949">S-adenosyl-L-methionine</keyword>
<comment type="catalytic activity">
    <reaction evidence="8">
        <text>arsenic triglutathione + 3 [thioredoxin]-dithiol + 3 S-adenosyl-L-methionine = trimethylarsine + 3 [thioredoxin]-disulfide + 3 glutathione + 3 S-adenosyl-L-homocysteine + 3 H(+)</text>
        <dbReference type="Rhea" id="RHEA:69432"/>
        <dbReference type="Rhea" id="RHEA-COMP:10698"/>
        <dbReference type="Rhea" id="RHEA-COMP:10700"/>
        <dbReference type="ChEBI" id="CHEBI:15378"/>
        <dbReference type="ChEBI" id="CHEBI:27130"/>
        <dbReference type="ChEBI" id="CHEBI:29950"/>
        <dbReference type="ChEBI" id="CHEBI:50058"/>
        <dbReference type="ChEBI" id="CHEBI:57856"/>
        <dbReference type="ChEBI" id="CHEBI:57925"/>
        <dbReference type="ChEBI" id="CHEBI:59789"/>
        <dbReference type="ChEBI" id="CHEBI:183640"/>
        <dbReference type="EC" id="2.1.1.137"/>
    </reaction>
</comment>
<evidence type="ECO:0000256" key="8">
    <source>
        <dbReference type="ARBA" id="ARBA00048428"/>
    </source>
</evidence>
<dbReference type="CDD" id="cd02440">
    <property type="entry name" value="AdoMet_MTases"/>
    <property type="match status" value="1"/>
</dbReference>
<accession>A0A0M2URZ8</accession>
<dbReference type="InterPro" id="IPR026669">
    <property type="entry name" value="Arsenite_MeTrfase-like"/>
</dbReference>
<protein>
    <recommendedName>
        <fullName evidence="5">Arsenite methyltransferase</fullName>
        <ecNumber evidence="4">2.1.1.137</ecNumber>
    </recommendedName>
</protein>
<dbReference type="InterPro" id="IPR029063">
    <property type="entry name" value="SAM-dependent_MTases_sf"/>
</dbReference>
<evidence type="ECO:0000313" key="10">
    <source>
        <dbReference type="EMBL" id="KKO18420.1"/>
    </source>
</evidence>
<dbReference type="Pfam" id="PF13847">
    <property type="entry name" value="Methyltransf_31"/>
    <property type="match status" value="2"/>
</dbReference>
<proteinExistence type="inferred from homology"/>
<evidence type="ECO:0000256" key="3">
    <source>
        <dbReference type="ARBA" id="ARBA00034487"/>
    </source>
</evidence>
<evidence type="ECO:0000256" key="2">
    <source>
        <dbReference type="ARBA" id="ARBA00022691"/>
    </source>
</evidence>
<dbReference type="Gene3D" id="3.40.5.100">
    <property type="match status" value="1"/>
</dbReference>
<feature type="domain" description="Methyltransferase" evidence="9">
    <location>
        <begin position="56"/>
        <end position="146"/>
    </location>
</feature>
<dbReference type="GO" id="GO:0032259">
    <property type="term" value="P:methylation"/>
    <property type="evidence" value="ECO:0007669"/>
    <property type="project" value="UniProtKB-KW"/>
</dbReference>
<dbReference type="PATRIC" id="fig|380242.3.peg.3620"/>
<dbReference type="SUPFAM" id="SSF53335">
    <property type="entry name" value="S-adenosyl-L-methionine-dependent methyltransferases"/>
    <property type="match status" value="1"/>
</dbReference>
<comment type="catalytic activity">
    <reaction evidence="6">
        <text>arsenic triglutathione + [thioredoxin]-dithiol + S-adenosyl-L-methionine + 2 H2O = methylarsonous acid + [thioredoxin]-disulfide + 3 glutathione + S-adenosyl-L-homocysteine + H(+)</text>
        <dbReference type="Rhea" id="RHEA:69460"/>
        <dbReference type="Rhea" id="RHEA-COMP:10698"/>
        <dbReference type="Rhea" id="RHEA-COMP:10700"/>
        <dbReference type="ChEBI" id="CHEBI:15377"/>
        <dbReference type="ChEBI" id="CHEBI:15378"/>
        <dbReference type="ChEBI" id="CHEBI:17826"/>
        <dbReference type="ChEBI" id="CHEBI:29950"/>
        <dbReference type="ChEBI" id="CHEBI:50058"/>
        <dbReference type="ChEBI" id="CHEBI:57856"/>
        <dbReference type="ChEBI" id="CHEBI:57925"/>
        <dbReference type="ChEBI" id="CHEBI:59789"/>
        <dbReference type="ChEBI" id="CHEBI:183640"/>
        <dbReference type="EC" id="2.1.1.137"/>
    </reaction>
</comment>
<evidence type="ECO:0000256" key="6">
    <source>
        <dbReference type="ARBA" id="ARBA00047941"/>
    </source>
</evidence>
<evidence type="ECO:0000313" key="11">
    <source>
        <dbReference type="Proteomes" id="UP000034954"/>
    </source>
</evidence>
<comment type="catalytic activity">
    <reaction evidence="7">
        <text>arsenic triglutathione + 2 [thioredoxin]-dithiol + 2 S-adenosyl-L-methionine + H2O = dimethylarsinous acid + 2 [thioredoxin]-disulfide + 3 glutathione + 2 S-adenosyl-L-homocysteine + 2 H(+)</text>
        <dbReference type="Rhea" id="RHEA:69464"/>
        <dbReference type="Rhea" id="RHEA-COMP:10698"/>
        <dbReference type="Rhea" id="RHEA-COMP:10700"/>
        <dbReference type="ChEBI" id="CHEBI:15377"/>
        <dbReference type="ChEBI" id="CHEBI:15378"/>
        <dbReference type="ChEBI" id="CHEBI:23808"/>
        <dbReference type="ChEBI" id="CHEBI:29950"/>
        <dbReference type="ChEBI" id="CHEBI:50058"/>
        <dbReference type="ChEBI" id="CHEBI:57856"/>
        <dbReference type="ChEBI" id="CHEBI:57925"/>
        <dbReference type="ChEBI" id="CHEBI:59789"/>
        <dbReference type="ChEBI" id="CHEBI:183640"/>
        <dbReference type="EC" id="2.1.1.137"/>
    </reaction>
</comment>
<comment type="similarity">
    <text evidence="3">Belongs to the methyltransferase superfamily. Arsenite methyltransferase family.</text>
</comment>
<dbReference type="GO" id="GO:0030791">
    <property type="term" value="F:arsenite methyltransferase activity"/>
    <property type="evidence" value="ECO:0007669"/>
    <property type="project" value="UniProtKB-EC"/>
</dbReference>
<keyword evidence="1" id="KW-0808">Transferase</keyword>
<gene>
    <name evidence="10" type="ORF">BROFUL_02926</name>
</gene>
<feature type="domain" description="Methyltransferase" evidence="9">
    <location>
        <begin position="152"/>
        <end position="244"/>
    </location>
</feature>
<evidence type="ECO:0000256" key="1">
    <source>
        <dbReference type="ARBA" id="ARBA00022679"/>
    </source>
</evidence>
<evidence type="ECO:0000256" key="5">
    <source>
        <dbReference type="ARBA" id="ARBA00034545"/>
    </source>
</evidence>
<dbReference type="InterPro" id="IPR025714">
    <property type="entry name" value="Methyltranfer_dom"/>
</dbReference>
<organism evidence="10 11">
    <name type="scientific">Candidatus Brocadia fulgida</name>
    <dbReference type="NCBI Taxonomy" id="380242"/>
    <lineage>
        <taxon>Bacteria</taxon>
        <taxon>Pseudomonadati</taxon>
        <taxon>Planctomycetota</taxon>
        <taxon>Candidatus Brocadiia</taxon>
        <taxon>Candidatus Brocadiales</taxon>
        <taxon>Candidatus Brocadiaceae</taxon>
        <taxon>Candidatus Brocadia</taxon>
    </lineage>
</organism>
<dbReference type="Gene3D" id="3.40.50.150">
    <property type="entry name" value="Vaccinia Virus protein VP39"/>
    <property type="match status" value="2"/>
</dbReference>
<dbReference type="AlphaFoldDB" id="A0A0M2URZ8"/>
<sequence length="383" mass="43205">MMTEQAVLNRYRMAASQKEELLCCPVTYDPQYLKIIPQEVLDRDYGCGDPSQYVRKGETVLDLGSGGGKICFIASQVVGPSGRIIGVDMNDEMLALARRANSEVSKRLGYTNVEFRKGKIQDLRIDRDALDAWLKRNPIKSESDLALLESYIQQIGETSPLIPDGSIDVVISNCVLNLVDHKEKTRLFREIYRALKRGGRAAISDIVSDEPVSLKLQQDPELWSGCVSGALQECEFLRAFEDAGFYGITIAKRDERPWRTVQGIEFRSITVLAYKGKEGPCRDHKESVVYKGPFQEITDDDGHRYRRGVRVSVCRKTFNILGREPYANFFEFIRPTKEIPEEHAQPFPCTGEMLVRSSRETKGEEYNITNEGNSSCCEPGSCC</sequence>
<evidence type="ECO:0000259" key="9">
    <source>
        <dbReference type="Pfam" id="PF13847"/>
    </source>
</evidence>
<name>A0A0M2URZ8_9BACT</name>
<keyword evidence="10" id="KW-0489">Methyltransferase</keyword>
<evidence type="ECO:0000256" key="7">
    <source>
        <dbReference type="ARBA" id="ARBA00047943"/>
    </source>
</evidence>
<comment type="caution">
    <text evidence="10">The sequence shown here is derived from an EMBL/GenBank/DDBJ whole genome shotgun (WGS) entry which is preliminary data.</text>
</comment>
<dbReference type="Proteomes" id="UP000034954">
    <property type="component" value="Unassembled WGS sequence"/>
</dbReference>
<dbReference type="PANTHER" id="PTHR43675">
    <property type="entry name" value="ARSENITE METHYLTRANSFERASE"/>
    <property type="match status" value="1"/>
</dbReference>